<evidence type="ECO:0000313" key="3">
    <source>
        <dbReference type="Proteomes" id="UP000297982"/>
    </source>
</evidence>
<reference evidence="2 3" key="1">
    <citation type="journal article" date="2003" name="Int. J. Syst. Evol. Microbiol.">
        <title>Halobacillus salinus sp. nov., isolated from a salt lake on the coast of the East Sea in Korea.</title>
        <authorList>
            <person name="Yoon J.H."/>
            <person name="Kang K.H."/>
            <person name="Park Y.H."/>
        </authorList>
    </citation>
    <scope>NUCLEOTIDE SEQUENCE [LARGE SCALE GENOMIC DNA]</scope>
    <source>
        <strain evidence="2 3">HSL-3</strain>
    </source>
</reference>
<evidence type="ECO:0000313" key="2">
    <source>
        <dbReference type="EMBL" id="TGB04313.1"/>
    </source>
</evidence>
<accession>A0A4Z0H1N4</accession>
<evidence type="ECO:0008006" key="4">
    <source>
        <dbReference type="Google" id="ProtNLM"/>
    </source>
</evidence>
<dbReference type="STRING" id="192814.GCA_900166575_01288"/>
<comment type="caution">
    <text evidence="2">The sequence shown here is derived from an EMBL/GenBank/DDBJ whole genome shotgun (WGS) entry which is preliminary data.</text>
</comment>
<name>A0A4Z0H1N4_9BACI</name>
<sequence>MLYPWVFVLACCLIAVTFHTIYLYQNELQHTKSYQLSMISQNLLEASEHQLWERWETNGYTHQEAPYTFSFEEGAIEADCDEIEPDKISCRWSITNVEGDLSYKQTIYKNIFPHK</sequence>
<gene>
    <name evidence="2" type="ORF">E4663_04775</name>
</gene>
<keyword evidence="1" id="KW-1133">Transmembrane helix</keyword>
<dbReference type="EMBL" id="SRJC01000001">
    <property type="protein sequence ID" value="TGB04313.1"/>
    <property type="molecule type" value="Genomic_DNA"/>
</dbReference>
<dbReference type="RefSeq" id="WP_135326815.1">
    <property type="nucleotide sequence ID" value="NZ_SRJC01000001.1"/>
</dbReference>
<proteinExistence type="predicted"/>
<dbReference type="Proteomes" id="UP000297982">
    <property type="component" value="Unassembled WGS sequence"/>
</dbReference>
<keyword evidence="1" id="KW-0472">Membrane</keyword>
<dbReference type="AlphaFoldDB" id="A0A4Z0H1N4"/>
<protein>
    <recommendedName>
        <fullName evidence="4">Competence protein ComG</fullName>
    </recommendedName>
</protein>
<feature type="transmembrane region" description="Helical" evidence="1">
    <location>
        <begin position="6"/>
        <end position="24"/>
    </location>
</feature>
<organism evidence="2 3">
    <name type="scientific">Halobacillus salinus</name>
    <dbReference type="NCBI Taxonomy" id="192814"/>
    <lineage>
        <taxon>Bacteria</taxon>
        <taxon>Bacillati</taxon>
        <taxon>Bacillota</taxon>
        <taxon>Bacilli</taxon>
        <taxon>Bacillales</taxon>
        <taxon>Bacillaceae</taxon>
        <taxon>Halobacillus</taxon>
    </lineage>
</organism>
<evidence type="ECO:0000256" key="1">
    <source>
        <dbReference type="SAM" id="Phobius"/>
    </source>
</evidence>
<keyword evidence="3" id="KW-1185">Reference proteome</keyword>
<keyword evidence="1" id="KW-0812">Transmembrane</keyword>